<dbReference type="Proteomes" id="UP001500067">
    <property type="component" value="Unassembled WGS sequence"/>
</dbReference>
<feature type="transmembrane region" description="Helical" evidence="5">
    <location>
        <begin position="411"/>
        <end position="428"/>
    </location>
</feature>
<reference evidence="7" key="1">
    <citation type="journal article" date="2019" name="Int. J. Syst. Evol. Microbiol.">
        <title>The Global Catalogue of Microorganisms (GCM) 10K type strain sequencing project: providing services to taxonomists for standard genome sequencing and annotation.</title>
        <authorList>
            <consortium name="The Broad Institute Genomics Platform"/>
            <consortium name="The Broad Institute Genome Sequencing Center for Infectious Disease"/>
            <person name="Wu L."/>
            <person name="Ma J."/>
        </authorList>
    </citation>
    <scope>NUCLEOTIDE SEQUENCE [LARGE SCALE GENOMIC DNA]</scope>
    <source>
        <strain evidence="7">JCM 32105</strain>
    </source>
</reference>
<dbReference type="InterPro" id="IPR019734">
    <property type="entry name" value="TPR_rpt"/>
</dbReference>
<feature type="transmembrane region" description="Helical" evidence="5">
    <location>
        <begin position="156"/>
        <end position="173"/>
    </location>
</feature>
<evidence type="ECO:0000256" key="1">
    <source>
        <dbReference type="ARBA" id="ARBA00022737"/>
    </source>
</evidence>
<sequence>MAKKRQANPRNTTAPAADNNIKQPGRPSPQRPEPTTAEKKKSPFGLVHLLILAGISVITWLTYQSALANQFTNWDDLGYVLTDPLIKDSSIEGLKRLFLLESRVMGNYHPLTMVTYWWEYGKEGLEPAIYHLDSIIFHIITTATAYIFVRTLTRSILAAAIAALLFAVHPMRVESVTWIAGRKDILYGMFYLLACTTHILYIRAREGKRALWFVATILLFALSLLCKSVGVTLPVVLLLIDLYERRDLKAVLIIEKLPLFGLSMLFGLISIYAQKDVGALGTLDVHFTVLERLALGCYALCTYVWKMVVPVGLTNFYPYPIKVNDALPAVFYVYPLLVGGALFAIWKFGRHNRLLLLGVLFFIINLLLLLQFLPVGGAVMSDRYTYIPYVGLFLLIGYFIARLVEQKKPLGTLLLVVVLGASGAYAYMTSERNKDWYDSVSLWTDAIEKDPESPIGYFYLGQEYYTRFEGAQNQVDRKKYGDSALVYFSKSVERKPDYTSPIICIGEYMRSTGRIEEAKTAYLRALAIKDGLESAYLGLGVVYSIQGKYDSAAPVFRKALALKKFFPEGYSNYANFLEIVGKSDSAIITYEKAISQNPDAYIPYMNRGRIYMKQQKYDLAIKDYDHAVMLKPEYPDPLVQRAQAHLAKGNKAQAHADIAEAKKLGALIDPALEESSR</sequence>
<evidence type="ECO:0000256" key="2">
    <source>
        <dbReference type="ARBA" id="ARBA00022803"/>
    </source>
</evidence>
<feature type="transmembrane region" description="Helical" evidence="5">
    <location>
        <begin position="293"/>
        <end position="317"/>
    </location>
</feature>
<name>A0ABP8NMR4_9BACT</name>
<feature type="transmembrane region" description="Helical" evidence="5">
    <location>
        <begin position="44"/>
        <end position="63"/>
    </location>
</feature>
<dbReference type="InterPro" id="IPR011990">
    <property type="entry name" value="TPR-like_helical_dom_sf"/>
</dbReference>
<dbReference type="RefSeq" id="WP_345083621.1">
    <property type="nucleotide sequence ID" value="NZ_BAABFA010000018.1"/>
</dbReference>
<feature type="transmembrane region" description="Helical" evidence="5">
    <location>
        <begin position="386"/>
        <end position="404"/>
    </location>
</feature>
<comment type="caution">
    <text evidence="6">The sequence shown here is derived from an EMBL/GenBank/DDBJ whole genome shotgun (WGS) entry which is preliminary data.</text>
</comment>
<feature type="transmembrane region" description="Helical" evidence="5">
    <location>
        <begin position="329"/>
        <end position="348"/>
    </location>
</feature>
<proteinExistence type="predicted"/>
<evidence type="ECO:0000256" key="4">
    <source>
        <dbReference type="SAM" id="MobiDB-lite"/>
    </source>
</evidence>
<keyword evidence="7" id="KW-1185">Reference proteome</keyword>
<protein>
    <submittedName>
        <fullName evidence="6">Tetratricopeptide repeat protein</fullName>
    </submittedName>
</protein>
<organism evidence="6 7">
    <name type="scientific">Nemorincola caseinilytica</name>
    <dbReference type="NCBI Taxonomy" id="2054315"/>
    <lineage>
        <taxon>Bacteria</taxon>
        <taxon>Pseudomonadati</taxon>
        <taxon>Bacteroidota</taxon>
        <taxon>Chitinophagia</taxon>
        <taxon>Chitinophagales</taxon>
        <taxon>Chitinophagaceae</taxon>
        <taxon>Nemorincola</taxon>
    </lineage>
</organism>
<feature type="transmembrane region" description="Helical" evidence="5">
    <location>
        <begin position="252"/>
        <end position="273"/>
    </location>
</feature>
<feature type="transmembrane region" description="Helical" evidence="5">
    <location>
        <begin position="355"/>
        <end position="374"/>
    </location>
</feature>
<dbReference type="PANTHER" id="PTHR44227:SF3">
    <property type="entry name" value="PROTEIN O-MANNOSYL-TRANSFERASE TMTC4"/>
    <property type="match status" value="1"/>
</dbReference>
<dbReference type="Gene3D" id="1.25.40.10">
    <property type="entry name" value="Tetratricopeptide repeat domain"/>
    <property type="match status" value="2"/>
</dbReference>
<keyword evidence="2 3" id="KW-0802">TPR repeat</keyword>
<dbReference type="PANTHER" id="PTHR44227">
    <property type="match status" value="1"/>
</dbReference>
<evidence type="ECO:0000256" key="5">
    <source>
        <dbReference type="SAM" id="Phobius"/>
    </source>
</evidence>
<dbReference type="SUPFAM" id="SSF48452">
    <property type="entry name" value="TPR-like"/>
    <property type="match status" value="1"/>
</dbReference>
<dbReference type="Pfam" id="PF13432">
    <property type="entry name" value="TPR_16"/>
    <property type="match status" value="1"/>
</dbReference>
<keyword evidence="5" id="KW-1133">Transmembrane helix</keyword>
<gene>
    <name evidence="6" type="ORF">GCM10023093_24540</name>
</gene>
<feature type="transmembrane region" description="Helical" evidence="5">
    <location>
        <begin position="128"/>
        <end position="149"/>
    </location>
</feature>
<keyword evidence="5" id="KW-0472">Membrane</keyword>
<keyword evidence="1" id="KW-0677">Repeat</keyword>
<dbReference type="Pfam" id="PF13181">
    <property type="entry name" value="TPR_8"/>
    <property type="match status" value="1"/>
</dbReference>
<feature type="transmembrane region" description="Helical" evidence="5">
    <location>
        <begin position="211"/>
        <end position="240"/>
    </location>
</feature>
<dbReference type="InterPro" id="IPR052346">
    <property type="entry name" value="O-mannosyl-transferase_TMTC"/>
</dbReference>
<feature type="repeat" description="TPR" evidence="3">
    <location>
        <begin position="567"/>
        <end position="600"/>
    </location>
</feature>
<dbReference type="Pfam" id="PF13414">
    <property type="entry name" value="TPR_11"/>
    <property type="match status" value="1"/>
</dbReference>
<dbReference type="PROSITE" id="PS50005">
    <property type="entry name" value="TPR"/>
    <property type="match status" value="3"/>
</dbReference>
<evidence type="ECO:0000313" key="7">
    <source>
        <dbReference type="Proteomes" id="UP001500067"/>
    </source>
</evidence>
<dbReference type="EMBL" id="BAABFA010000018">
    <property type="protein sequence ID" value="GAA4467915.1"/>
    <property type="molecule type" value="Genomic_DNA"/>
</dbReference>
<feature type="transmembrane region" description="Helical" evidence="5">
    <location>
        <begin position="185"/>
        <end position="204"/>
    </location>
</feature>
<feature type="repeat" description="TPR" evidence="3">
    <location>
        <begin position="601"/>
        <end position="634"/>
    </location>
</feature>
<accession>A0ABP8NMR4</accession>
<dbReference type="SMART" id="SM00028">
    <property type="entry name" value="TPR"/>
    <property type="match status" value="4"/>
</dbReference>
<feature type="region of interest" description="Disordered" evidence="4">
    <location>
        <begin position="1"/>
        <end position="40"/>
    </location>
</feature>
<evidence type="ECO:0000256" key="3">
    <source>
        <dbReference type="PROSITE-ProRule" id="PRU00339"/>
    </source>
</evidence>
<feature type="repeat" description="TPR" evidence="3">
    <location>
        <begin position="533"/>
        <end position="566"/>
    </location>
</feature>
<evidence type="ECO:0000313" key="6">
    <source>
        <dbReference type="EMBL" id="GAA4467915.1"/>
    </source>
</evidence>
<keyword evidence="5" id="KW-0812">Transmembrane</keyword>